<dbReference type="InterPro" id="IPR008966">
    <property type="entry name" value="Adhesion_dom_sf"/>
</dbReference>
<dbReference type="InterPro" id="IPR027994">
    <property type="entry name" value="WxL_dom"/>
</dbReference>
<name>A0ABS3GU81_9ENTE</name>
<dbReference type="NCBIfam" id="TIGR04226">
    <property type="entry name" value="RrgB_K2N_iso_D2"/>
    <property type="match status" value="1"/>
</dbReference>
<dbReference type="InterPro" id="IPR046776">
    <property type="entry name" value="Pectate_lyase_5"/>
</dbReference>
<comment type="caution">
    <text evidence="2">The sequence shown here is derived from an EMBL/GenBank/DDBJ whole genome shotgun (WGS) entry which is preliminary data.</text>
</comment>
<sequence>MKIGKKSYFVLGLVLLVGIFNGVIFHNITPLKASEEAYSIKTESINEDGKFPVVLTISKPVNEKLKLSYEGINEVTTEELLVGISDKQKEKISIEDIENSNAKLIKTKESSDSLVINFLVSRLNQTSEGKITLTNEENEVVASANITFSDESSSKIENTINDSLSLVQPRSIGKTRDDATTGPIPSTPEEIAAANDAANTRFGFDPLVNVKSVGSWAEFKAAYDDQTVTKIIMTTDISRTSNLALRQTSIEIDGGGFILDMNSDTLRMATRPTDGIGFFHFHDMTAKNSANEGNGLGGNMWAFVNATNGTPYSQNWYYRTGNINTVRENGQRVIRLIRGTRGEITVYGKLNLITTSENFYAGSMIIEDGTNWYGEDTGSNYSVIWFEQNSSGTDTGAAQKFEIGKHAQVVLKNSTNGTAYPAVYSYYSNLIVGENSIYNSNMNGNSVRFDNTGSSMTVKKDATVNLLSRGSGSVMQFSTNNSAFNLEPGGSIYIVGSTTSPVVDITGGSNRTFTMNSPKGFDIRNKNTGSTSNSPAVSTTNVATNIFTINDSDIDLWTLRSELMGPSQQTYAKVEQFSAKANGGAANVTTTEPGLATFVATQYRRIAGMNANPEVEWVPVTDADKSYKARVKIGMTPTDSFDENGNVILQPVYAAAGQAQVTYTDTYGETHTVSTDNQGYAIMTDTKFNMTNKEIKAHAVRGPWISETDPVTPVLDVTPPEPAIVDGGKVTNATKQLIGKDAEPKAKIYVDINGVRQSNVGIVNDDGTWTYNLPRYLNTGEIVQIFLEDNAGQITETLDPAAPITNTANGNINPATELKYRDATFKAATKYTVEDVLPDKPLMEKTVVSSGGQTTQVGDILTYTLTAQNNKAASYTTDWAKVVVTDTLPVGLDFDPATAEVKINGVAAVNPTDYTYDSNTRLLTVNIGDLTTGATAKVTFKATVAAKAVGTIITNKATAVGDSPRETPFVEGPTNPDAQHETYSAESLSVDNPGGTVFGVLELASAPTEIDFGNVKYQGKKTRVNAAEHHGDDLIVKDSRANKKGWSLTAKMTTPMTSMTPDTPAYTLDGALKYVYKNREITLNGGAQDIMVQGAVTGGSIEGATYNISDSWSESGDGFKFEVSAADVKTLGTYQGEILWELGDTP</sequence>
<dbReference type="EMBL" id="JAFLWD010000001">
    <property type="protein sequence ID" value="MBO0438814.1"/>
    <property type="molecule type" value="Genomic_DNA"/>
</dbReference>
<gene>
    <name evidence="2" type="ORF">JZO69_00360</name>
</gene>
<dbReference type="Proteomes" id="UP000664632">
    <property type="component" value="Unassembled WGS sequence"/>
</dbReference>
<dbReference type="RefSeq" id="WP_207110929.1">
    <property type="nucleotide sequence ID" value="NZ_JAFLWD010000001.1"/>
</dbReference>
<protein>
    <submittedName>
        <fullName evidence="2">Isopeptide-forming domain-containing fimbrial protein</fullName>
    </submittedName>
</protein>
<accession>A0ABS3GU81</accession>
<feature type="domain" description="WxL" evidence="1">
    <location>
        <begin position="965"/>
        <end position="1146"/>
    </location>
</feature>
<organism evidence="2 3">
    <name type="scientific">Candidatus Enterococcus ikei</name>
    <dbReference type="NCBI Taxonomy" id="2815326"/>
    <lineage>
        <taxon>Bacteria</taxon>
        <taxon>Bacillati</taxon>
        <taxon>Bacillota</taxon>
        <taxon>Bacilli</taxon>
        <taxon>Lactobacillales</taxon>
        <taxon>Enterococcaceae</taxon>
        <taxon>Enterococcus</taxon>
    </lineage>
</organism>
<dbReference type="Pfam" id="PF13731">
    <property type="entry name" value="WxL"/>
    <property type="match status" value="1"/>
</dbReference>
<dbReference type="InterPro" id="IPR047589">
    <property type="entry name" value="DUF11_rpt"/>
</dbReference>
<dbReference type="InterPro" id="IPR026466">
    <property type="entry name" value="Fim_isopep_form_D2_dom"/>
</dbReference>
<evidence type="ECO:0000313" key="3">
    <source>
        <dbReference type="Proteomes" id="UP000664632"/>
    </source>
</evidence>
<dbReference type="Pfam" id="PF20585">
    <property type="entry name" value="Pectate_lyase_5"/>
    <property type="match status" value="1"/>
</dbReference>
<dbReference type="NCBIfam" id="TIGR01451">
    <property type="entry name" value="B_ant_repeat"/>
    <property type="match status" value="1"/>
</dbReference>
<evidence type="ECO:0000313" key="2">
    <source>
        <dbReference type="EMBL" id="MBO0438814.1"/>
    </source>
</evidence>
<reference evidence="2 3" key="1">
    <citation type="submission" date="2021-03" db="EMBL/GenBank/DDBJ databases">
        <title>Enterococcal diversity collection.</title>
        <authorList>
            <person name="Gilmore M.S."/>
            <person name="Schwartzman J."/>
            <person name="Van Tyne D."/>
            <person name="Martin M."/>
            <person name="Earl A.M."/>
            <person name="Manson A.L."/>
            <person name="Straub T."/>
            <person name="Salamzade R."/>
            <person name="Saavedra J."/>
            <person name="Lebreton F."/>
            <person name="Prichula J."/>
            <person name="Schaufler K."/>
            <person name="Gaca A."/>
            <person name="Sgardioli B."/>
            <person name="Wagenaar J."/>
            <person name="Strong T."/>
        </authorList>
    </citation>
    <scope>NUCLEOTIDE SEQUENCE [LARGE SCALE GENOMIC DNA]</scope>
    <source>
        <strain evidence="2 3">DIV0869a</strain>
    </source>
</reference>
<proteinExistence type="predicted"/>
<dbReference type="Gene3D" id="2.60.40.740">
    <property type="match status" value="1"/>
</dbReference>
<dbReference type="SUPFAM" id="SSF49401">
    <property type="entry name" value="Bacterial adhesins"/>
    <property type="match status" value="1"/>
</dbReference>
<evidence type="ECO:0000259" key="1">
    <source>
        <dbReference type="Pfam" id="PF13731"/>
    </source>
</evidence>
<keyword evidence="3" id="KW-1185">Reference proteome</keyword>